<dbReference type="PANTHER" id="PTHR22847">
    <property type="entry name" value="WD40 REPEAT PROTEIN"/>
    <property type="match status" value="1"/>
</dbReference>
<sequence length="487" mass="53801">MEPNQSAATPEPPSPTSATSDDNGSPDSSPEMNFDPDAADLTLPLTPCWAVSDSHSPPPSPSQLNRTLTSPLEALALNNTASSISSLHGSLNASLSPPPSPCGLPLTLENLPPELLLHILWYLESKFIVCVLGRVSKFFHALVSEPITWKIRMGKRWPRGQQYPPMEVPDDFNWQQACMEREETDRLWSDPKENIHHFTLDGHFATVDAVHLIQNGTMCVSGSRDRTAKIWDLSKLTAGEPVPTDAVVKSLEEHKGWVWCLSSLDNALCTGSWDTAIKLWDLNANCQLITSIKERSAILCTEMLPDILIAGSYDKRISIYDVRADYQPITTLRQHQKPVLCVAADSDYIISCSEDRTVKVWDRRACQVYKTIQLEKFCMSMWYGQGMLLLGDRRGQIHMYSTGDGGFEEIETIEAHGNKVTGVHYTLGGLYTCSTDKTIKVHEPCSQPSAICTLAETKGEVADICVQAGVIASAHSDFSVGIWRPAM</sequence>
<feature type="repeat" description="WD" evidence="3">
    <location>
        <begin position="200"/>
        <end position="234"/>
    </location>
</feature>
<evidence type="ECO:0000256" key="2">
    <source>
        <dbReference type="ARBA" id="ARBA00022737"/>
    </source>
</evidence>
<dbReference type="OrthoDB" id="2305498at2759"/>
<dbReference type="GeneID" id="109479506"/>
<dbReference type="GO" id="GO:1990234">
    <property type="term" value="C:transferase complex"/>
    <property type="evidence" value="ECO:0007669"/>
    <property type="project" value="UniProtKB-ARBA"/>
</dbReference>
<protein>
    <submittedName>
        <fullName evidence="7">F-box/WD repeat-containing protein 9-like</fullName>
    </submittedName>
</protein>
<evidence type="ECO:0000256" key="3">
    <source>
        <dbReference type="PROSITE-ProRule" id="PRU00221"/>
    </source>
</evidence>
<evidence type="ECO:0000256" key="4">
    <source>
        <dbReference type="SAM" id="MobiDB-lite"/>
    </source>
</evidence>
<accession>A0A6P5A1G5</accession>
<organism evidence="6 7">
    <name type="scientific">Branchiostoma belcheri</name>
    <name type="common">Amphioxus</name>
    <dbReference type="NCBI Taxonomy" id="7741"/>
    <lineage>
        <taxon>Eukaryota</taxon>
        <taxon>Metazoa</taxon>
        <taxon>Chordata</taxon>
        <taxon>Cephalochordata</taxon>
        <taxon>Leptocardii</taxon>
        <taxon>Amphioxiformes</taxon>
        <taxon>Branchiostomatidae</taxon>
        <taxon>Branchiostoma</taxon>
    </lineage>
</organism>
<gene>
    <name evidence="7" type="primary">LOC109479506</name>
</gene>
<feature type="repeat" description="WD" evidence="3">
    <location>
        <begin position="332"/>
        <end position="371"/>
    </location>
</feature>
<dbReference type="Gene3D" id="2.130.10.10">
    <property type="entry name" value="YVTN repeat-like/Quinoprotein amine dehydrogenase"/>
    <property type="match status" value="2"/>
</dbReference>
<dbReference type="PROSITE" id="PS50181">
    <property type="entry name" value="FBOX"/>
    <property type="match status" value="1"/>
</dbReference>
<feature type="repeat" description="WD" evidence="3">
    <location>
        <begin position="251"/>
        <end position="290"/>
    </location>
</feature>
<evidence type="ECO:0000256" key="1">
    <source>
        <dbReference type="ARBA" id="ARBA00022574"/>
    </source>
</evidence>
<dbReference type="Pfam" id="PF00400">
    <property type="entry name" value="WD40"/>
    <property type="match status" value="4"/>
</dbReference>
<dbReference type="FunFam" id="2.130.10.10:FF:002656">
    <property type="entry name" value="Uncharacterized protein"/>
    <property type="match status" value="1"/>
</dbReference>
<keyword evidence="2" id="KW-0677">Repeat</keyword>
<proteinExistence type="predicted"/>
<dbReference type="PROSITE" id="PS00678">
    <property type="entry name" value="WD_REPEATS_1"/>
    <property type="match status" value="2"/>
</dbReference>
<dbReference type="InterPro" id="IPR015943">
    <property type="entry name" value="WD40/YVTN_repeat-like_dom_sf"/>
</dbReference>
<feature type="domain" description="F-box" evidence="5">
    <location>
        <begin position="105"/>
        <end position="152"/>
    </location>
</feature>
<dbReference type="SUPFAM" id="SSF50978">
    <property type="entry name" value="WD40 repeat-like"/>
    <property type="match status" value="1"/>
</dbReference>
<dbReference type="Proteomes" id="UP000515135">
    <property type="component" value="Unplaced"/>
</dbReference>
<dbReference type="RefSeq" id="XP_019637037.1">
    <property type="nucleotide sequence ID" value="XM_019781478.1"/>
</dbReference>
<dbReference type="PRINTS" id="PR00320">
    <property type="entry name" value="GPROTEINBRPT"/>
</dbReference>
<dbReference type="InterPro" id="IPR001810">
    <property type="entry name" value="F-box_dom"/>
</dbReference>
<dbReference type="InterPro" id="IPR001680">
    <property type="entry name" value="WD40_rpt"/>
</dbReference>
<dbReference type="PANTHER" id="PTHR22847:SF637">
    <property type="entry name" value="WD REPEAT DOMAIN 5B"/>
    <property type="match status" value="1"/>
</dbReference>
<dbReference type="PROSITE" id="PS50082">
    <property type="entry name" value="WD_REPEATS_2"/>
    <property type="match status" value="3"/>
</dbReference>
<dbReference type="Gene3D" id="1.20.1280.50">
    <property type="match status" value="1"/>
</dbReference>
<feature type="compositionally biased region" description="Polar residues" evidence="4">
    <location>
        <begin position="21"/>
        <end position="31"/>
    </location>
</feature>
<evidence type="ECO:0000313" key="6">
    <source>
        <dbReference type="Proteomes" id="UP000515135"/>
    </source>
</evidence>
<dbReference type="PROSITE" id="PS50294">
    <property type="entry name" value="WD_REPEATS_REGION"/>
    <property type="match status" value="2"/>
</dbReference>
<dbReference type="InterPro" id="IPR020472">
    <property type="entry name" value="WD40_PAC1"/>
</dbReference>
<keyword evidence="6" id="KW-1185">Reference proteome</keyword>
<dbReference type="SMART" id="SM00320">
    <property type="entry name" value="WD40"/>
    <property type="match status" value="6"/>
</dbReference>
<feature type="region of interest" description="Disordered" evidence="4">
    <location>
        <begin position="1"/>
        <end position="41"/>
    </location>
</feature>
<keyword evidence="1 3" id="KW-0853">WD repeat</keyword>
<evidence type="ECO:0000259" key="5">
    <source>
        <dbReference type="PROSITE" id="PS50181"/>
    </source>
</evidence>
<dbReference type="KEGG" id="bbel:109479506"/>
<dbReference type="CDD" id="cd00200">
    <property type="entry name" value="WD40"/>
    <property type="match status" value="1"/>
</dbReference>
<dbReference type="SUPFAM" id="SSF81383">
    <property type="entry name" value="F-box domain"/>
    <property type="match status" value="1"/>
</dbReference>
<dbReference type="AlphaFoldDB" id="A0A6P5A1G5"/>
<name>A0A6P5A1G5_BRABE</name>
<evidence type="ECO:0000313" key="7">
    <source>
        <dbReference type="RefSeq" id="XP_019637037.1"/>
    </source>
</evidence>
<dbReference type="Pfam" id="PF12937">
    <property type="entry name" value="F-box-like"/>
    <property type="match status" value="1"/>
</dbReference>
<dbReference type="InterPro" id="IPR019775">
    <property type="entry name" value="WD40_repeat_CS"/>
</dbReference>
<dbReference type="InterPro" id="IPR036047">
    <property type="entry name" value="F-box-like_dom_sf"/>
</dbReference>
<dbReference type="InterPro" id="IPR036322">
    <property type="entry name" value="WD40_repeat_dom_sf"/>
</dbReference>
<reference evidence="7" key="1">
    <citation type="submission" date="2025-08" db="UniProtKB">
        <authorList>
            <consortium name="RefSeq"/>
        </authorList>
    </citation>
    <scope>IDENTIFICATION</scope>
    <source>
        <tissue evidence="7">Gonad</tissue>
    </source>
</reference>